<dbReference type="InterPro" id="IPR014774">
    <property type="entry name" value="KaiC-like_dom"/>
</dbReference>
<dbReference type="KEGG" id="mhaz:BHR79_01510"/>
<dbReference type="EMBL" id="CP017921">
    <property type="protein sequence ID" value="APH38289.1"/>
    <property type="molecule type" value="Genomic_DNA"/>
</dbReference>
<dbReference type="OrthoDB" id="49590at2157"/>
<dbReference type="Proteomes" id="UP000198669">
    <property type="component" value="Unassembled WGS sequence"/>
</dbReference>
<dbReference type="AlphaFoldDB" id="A0A1L3Q0A5"/>
<evidence type="ECO:0000313" key="3">
    <source>
        <dbReference type="EMBL" id="RNI10842.1"/>
    </source>
</evidence>
<gene>
    <name evidence="2" type="ORF">BHR79_01510</name>
    <name evidence="3" type="ORF">EFE40_01280</name>
    <name evidence="4" type="ORF">SAMN04515625_0124</name>
</gene>
<reference evidence="3 7" key="3">
    <citation type="submission" date="2018-10" db="EMBL/GenBank/DDBJ databases">
        <title>Cultivation of a novel Methanohalophilus strain from Kebrit Deep of the Red Sea and a genomic comparison of members of the genus Methanohalophilus.</title>
        <authorList>
            <person name="Guan Y."/>
            <person name="Ngugi D.K."/>
            <person name="Stingl U."/>
        </authorList>
    </citation>
    <scope>NUCLEOTIDE SEQUENCE [LARGE SCALE GENOMIC DNA]</scope>
    <source>
        <strain evidence="3 7">DSM 3094</strain>
    </source>
</reference>
<evidence type="ECO:0000313" key="5">
    <source>
        <dbReference type="Proteomes" id="UP000186879"/>
    </source>
</evidence>
<protein>
    <submittedName>
        <fullName evidence="4">KaiC protein</fullName>
    </submittedName>
</protein>
<name>A0A1L3Q0A5_9EURY</name>
<reference evidence="4 6" key="2">
    <citation type="submission" date="2016-10" db="EMBL/GenBank/DDBJ databases">
        <authorList>
            <person name="de Groot N.N."/>
        </authorList>
    </citation>
    <scope>NUCLEOTIDE SEQUENCE [LARGE SCALE GENOMIC DNA]</scope>
    <source>
        <strain evidence="4 6">Z-7982</strain>
    </source>
</reference>
<dbReference type="Pfam" id="PF06745">
    <property type="entry name" value="ATPase"/>
    <property type="match status" value="1"/>
</dbReference>
<dbReference type="EMBL" id="FNMU01000001">
    <property type="protein sequence ID" value="SDW01338.1"/>
    <property type="molecule type" value="Genomic_DNA"/>
</dbReference>
<evidence type="ECO:0000259" key="1">
    <source>
        <dbReference type="Pfam" id="PF06745"/>
    </source>
</evidence>
<organism evidence="2 5">
    <name type="scientific">Methanohalophilus halophilus</name>
    <dbReference type="NCBI Taxonomy" id="2177"/>
    <lineage>
        <taxon>Archaea</taxon>
        <taxon>Methanobacteriati</taxon>
        <taxon>Methanobacteriota</taxon>
        <taxon>Stenosarchaea group</taxon>
        <taxon>Methanomicrobia</taxon>
        <taxon>Methanosarcinales</taxon>
        <taxon>Methanosarcinaceae</taxon>
        <taxon>Methanohalophilus</taxon>
    </lineage>
</organism>
<sequence length="63" mass="6623">MGIEDSNFSTHQQGMIPSGIEGLDIYLEGGITEGTTVLLMAEPGAGSSIFVQQFAYGGIENNE</sequence>
<dbReference type="SUPFAM" id="SSF52540">
    <property type="entry name" value="P-loop containing nucleoside triphosphate hydrolases"/>
    <property type="match status" value="1"/>
</dbReference>
<dbReference type="Gene3D" id="3.40.50.300">
    <property type="entry name" value="P-loop containing nucleotide triphosphate hydrolases"/>
    <property type="match status" value="1"/>
</dbReference>
<keyword evidence="5" id="KW-1185">Reference proteome</keyword>
<feature type="domain" description="KaiC-like" evidence="1">
    <location>
        <begin position="16"/>
        <end position="61"/>
    </location>
</feature>
<dbReference type="InterPro" id="IPR027417">
    <property type="entry name" value="P-loop_NTPase"/>
</dbReference>
<evidence type="ECO:0000313" key="2">
    <source>
        <dbReference type="EMBL" id="APH38289.1"/>
    </source>
</evidence>
<dbReference type="STRING" id="2177.BHR79_01510"/>
<dbReference type="EMBL" id="RJJG01000001">
    <property type="protein sequence ID" value="RNI10842.1"/>
    <property type="molecule type" value="Genomic_DNA"/>
</dbReference>
<reference evidence="2 5" key="1">
    <citation type="submission" date="2016-10" db="EMBL/GenBank/DDBJ databases">
        <title>Methanohalophilus halophilus.</title>
        <authorList>
            <person name="L'haridon S."/>
        </authorList>
    </citation>
    <scope>NUCLEOTIDE SEQUENCE [LARGE SCALE GENOMIC DNA]</scope>
    <source>
        <strain evidence="2 5">Z-7982</strain>
    </source>
</reference>
<evidence type="ECO:0000313" key="7">
    <source>
        <dbReference type="Proteomes" id="UP000267921"/>
    </source>
</evidence>
<proteinExistence type="predicted"/>
<evidence type="ECO:0000313" key="4">
    <source>
        <dbReference type="EMBL" id="SDW01338.1"/>
    </source>
</evidence>
<accession>A0A1L3Q0A5</accession>
<dbReference type="Proteomes" id="UP000267921">
    <property type="component" value="Unassembled WGS sequence"/>
</dbReference>
<evidence type="ECO:0000313" key="6">
    <source>
        <dbReference type="Proteomes" id="UP000198669"/>
    </source>
</evidence>
<dbReference type="Proteomes" id="UP000186879">
    <property type="component" value="Chromosome"/>
</dbReference>